<dbReference type="AlphaFoldDB" id="A0AAF3EAG4"/>
<keyword evidence="1" id="KW-1185">Reference proteome</keyword>
<protein>
    <submittedName>
        <fullName evidence="2">Uncharacterized protein</fullName>
    </submittedName>
</protein>
<evidence type="ECO:0000313" key="1">
    <source>
        <dbReference type="Proteomes" id="UP000887575"/>
    </source>
</evidence>
<organism evidence="1 2">
    <name type="scientific">Mesorhabditis belari</name>
    <dbReference type="NCBI Taxonomy" id="2138241"/>
    <lineage>
        <taxon>Eukaryota</taxon>
        <taxon>Metazoa</taxon>
        <taxon>Ecdysozoa</taxon>
        <taxon>Nematoda</taxon>
        <taxon>Chromadorea</taxon>
        <taxon>Rhabditida</taxon>
        <taxon>Rhabditina</taxon>
        <taxon>Rhabditomorpha</taxon>
        <taxon>Rhabditoidea</taxon>
        <taxon>Rhabditidae</taxon>
        <taxon>Mesorhabditinae</taxon>
        <taxon>Mesorhabditis</taxon>
    </lineage>
</organism>
<proteinExistence type="predicted"/>
<reference evidence="2" key="1">
    <citation type="submission" date="2024-02" db="UniProtKB">
        <authorList>
            <consortium name="WormBaseParasite"/>
        </authorList>
    </citation>
    <scope>IDENTIFICATION</scope>
</reference>
<accession>A0AAF3EAG4</accession>
<evidence type="ECO:0000313" key="2">
    <source>
        <dbReference type="WBParaSite" id="MBELARI_LOCUS10908"/>
    </source>
</evidence>
<sequence length="198" mass="22365">MFIIKIHYLEMQLQHKETKAIGRLSGEILGRGFEGILQSGDSPLISEERRSFERPTHAMDGNDVIGILDQITAYLPTEEATTSALLEDSLIELSDPIVDFITKAPYQSERADEWTQRVLASIESISKENLRAYFLEYLDDETAAHAGVVRVQLQVNATIGKVSRLLRTAFPTKSIITSFRVFYPSPWLHTSLQQNPEN</sequence>
<dbReference type="Proteomes" id="UP000887575">
    <property type="component" value="Unassembled WGS sequence"/>
</dbReference>
<dbReference type="WBParaSite" id="MBELARI_LOCUS10908">
    <property type="protein sequence ID" value="MBELARI_LOCUS10908"/>
    <property type="gene ID" value="MBELARI_LOCUS10908"/>
</dbReference>
<name>A0AAF3EAG4_9BILA</name>